<evidence type="ECO:0000313" key="2">
    <source>
        <dbReference type="Proteomes" id="UP001595886"/>
    </source>
</evidence>
<evidence type="ECO:0000313" key="1">
    <source>
        <dbReference type="EMBL" id="MFC4822178.1"/>
    </source>
</evidence>
<dbReference type="RefSeq" id="WP_380022457.1">
    <property type="nucleotide sequence ID" value="NZ_JBHSHD010000015.1"/>
</dbReference>
<dbReference type="EMBL" id="JBHSHD010000015">
    <property type="protein sequence ID" value="MFC4822178.1"/>
    <property type="molecule type" value="Genomic_DNA"/>
</dbReference>
<name>A0ABV9QZP7_9GAMM</name>
<reference evidence="2" key="1">
    <citation type="journal article" date="2019" name="Int. J. Syst. Evol. Microbiol.">
        <title>The Global Catalogue of Microorganisms (GCM) 10K type strain sequencing project: providing services to taxonomists for standard genome sequencing and annotation.</title>
        <authorList>
            <consortium name="The Broad Institute Genomics Platform"/>
            <consortium name="The Broad Institute Genome Sequencing Center for Infectious Disease"/>
            <person name="Wu L."/>
            <person name="Ma J."/>
        </authorList>
    </citation>
    <scope>NUCLEOTIDE SEQUENCE [LARGE SCALE GENOMIC DNA]</scope>
    <source>
        <strain evidence="2">CCUG 30340</strain>
    </source>
</reference>
<accession>A0ABV9QZP7</accession>
<keyword evidence="2" id="KW-1185">Reference proteome</keyword>
<organism evidence="1 2">
    <name type="scientific">Dokdonella ginsengisoli</name>
    <dbReference type="NCBI Taxonomy" id="363846"/>
    <lineage>
        <taxon>Bacteria</taxon>
        <taxon>Pseudomonadati</taxon>
        <taxon>Pseudomonadota</taxon>
        <taxon>Gammaproteobacteria</taxon>
        <taxon>Lysobacterales</taxon>
        <taxon>Rhodanobacteraceae</taxon>
        <taxon>Dokdonella</taxon>
    </lineage>
</organism>
<proteinExistence type="predicted"/>
<sequence>MNGRHASQAQGRTHEQRRRIAVEAARLISEGGLRDYRQAKLKAAERLGIFDEASLPRNREIEEALREHQRLFHAEDQAQTLRRLREVAREAMRFFARFEPRLVGAVLEGTADEHSAVCLHLYCDQLLEVEARLLEQGIPFETQTRRLRLDREASGDFPVFLFSADDCAIDVTVLPYDRLRQAPLDRISEKPMQRAALAAVQALLDDRP</sequence>
<protein>
    <recommendedName>
        <fullName evidence="3">UDP-N-acetylmuramate--alanine ligase</fullName>
    </recommendedName>
</protein>
<evidence type="ECO:0008006" key="3">
    <source>
        <dbReference type="Google" id="ProtNLM"/>
    </source>
</evidence>
<dbReference type="Proteomes" id="UP001595886">
    <property type="component" value="Unassembled WGS sequence"/>
</dbReference>
<comment type="caution">
    <text evidence="1">The sequence shown here is derived from an EMBL/GenBank/DDBJ whole genome shotgun (WGS) entry which is preliminary data.</text>
</comment>
<gene>
    <name evidence="1" type="ORF">ACFO6Q_17765</name>
</gene>